<evidence type="ECO:0000313" key="2">
    <source>
        <dbReference type="EMBL" id="QQG66318.1"/>
    </source>
</evidence>
<dbReference type="Proteomes" id="UP000596092">
    <property type="component" value="Chromosome"/>
</dbReference>
<feature type="transmembrane region" description="Helical" evidence="1">
    <location>
        <begin position="193"/>
        <end position="212"/>
    </location>
</feature>
<evidence type="ECO:0000256" key="1">
    <source>
        <dbReference type="SAM" id="Phobius"/>
    </source>
</evidence>
<feature type="transmembrane region" description="Helical" evidence="1">
    <location>
        <begin position="252"/>
        <end position="272"/>
    </location>
</feature>
<feature type="transmembrane region" description="Helical" evidence="1">
    <location>
        <begin position="315"/>
        <end position="332"/>
    </location>
</feature>
<keyword evidence="1" id="KW-1133">Transmembrane helix</keyword>
<feature type="transmembrane region" description="Helical" evidence="1">
    <location>
        <begin position="227"/>
        <end position="245"/>
    </location>
</feature>
<feature type="transmembrane region" description="Helical" evidence="1">
    <location>
        <begin position="117"/>
        <end position="136"/>
    </location>
</feature>
<sequence>MNQEGQIRLSKTDIPVRTKAEAQDRVDQIQAFRQELTLLEQEQVLVLTHEQQTGVARYQQQILHYLASVFDTAGTTKEKQLGLGLAITASSGTLALAASVFFFYFQFWGGLPTTTQVQIVTGAPVIGLLCAAVAAMTGRFPSLARLFTIITWLCFVLNVLLLGRIYNCFPSAATVLAYAALAFVLAYAVTSRLLLVAGIMSLSAFLAAQMTIWKGWYWLSFYEHPEYFFAAALLFFLLSLIPHRLFTGFSSLYRICALLLFFLPVLLLSNWGEISNLERSVEQIETIYLLIGFIGSGLLIALGILLRWPEVVHTSYVFFTLFLFIQCYNWWWEWMSPYQFFLVVGVVAVLMFIGLKFLRYYLFQRNLQRLLCA</sequence>
<feature type="transmembrane region" description="Helical" evidence="1">
    <location>
        <begin position="287"/>
        <end position="308"/>
    </location>
</feature>
<protein>
    <submittedName>
        <fullName evidence="2">DUF2157 domain-containing protein</fullName>
    </submittedName>
</protein>
<gene>
    <name evidence="2" type="ORF">HP555_10805</name>
</gene>
<dbReference type="KEGG" id="dog:HP555_10805"/>
<organism evidence="2 3">
    <name type="scientific">Desulfobulbus oligotrophicus</name>
    <dbReference type="NCBI Taxonomy" id="1909699"/>
    <lineage>
        <taxon>Bacteria</taxon>
        <taxon>Pseudomonadati</taxon>
        <taxon>Thermodesulfobacteriota</taxon>
        <taxon>Desulfobulbia</taxon>
        <taxon>Desulfobulbales</taxon>
        <taxon>Desulfobulbaceae</taxon>
        <taxon>Desulfobulbus</taxon>
    </lineage>
</organism>
<proteinExistence type="predicted"/>
<dbReference type="RefSeq" id="WP_199262368.1">
    <property type="nucleotide sequence ID" value="NZ_CP054140.1"/>
</dbReference>
<keyword evidence="1" id="KW-0472">Membrane</keyword>
<evidence type="ECO:0000313" key="3">
    <source>
        <dbReference type="Proteomes" id="UP000596092"/>
    </source>
</evidence>
<name>A0A7T6ARA3_9BACT</name>
<feature type="transmembrane region" description="Helical" evidence="1">
    <location>
        <begin position="83"/>
        <end position="105"/>
    </location>
</feature>
<feature type="transmembrane region" description="Helical" evidence="1">
    <location>
        <begin position="143"/>
        <end position="163"/>
    </location>
</feature>
<accession>A0A7T6ARA3</accession>
<reference evidence="2 3" key="1">
    <citation type="submission" date="2020-05" db="EMBL/GenBank/DDBJ databases">
        <title>Complete genome of Desulfobulbus oligotrophicus.</title>
        <authorList>
            <person name="Podar M."/>
        </authorList>
    </citation>
    <scope>NUCLEOTIDE SEQUENCE [LARGE SCALE GENOMIC DNA]</scope>
    <source>
        <strain evidence="2 3">Prop6</strain>
    </source>
</reference>
<feature type="transmembrane region" description="Helical" evidence="1">
    <location>
        <begin position="338"/>
        <end position="358"/>
    </location>
</feature>
<dbReference type="AlphaFoldDB" id="A0A7T6ARA3"/>
<keyword evidence="1" id="KW-0812">Transmembrane</keyword>
<feature type="transmembrane region" description="Helical" evidence="1">
    <location>
        <begin position="169"/>
        <end position="188"/>
    </location>
</feature>
<dbReference type="EMBL" id="CP054140">
    <property type="protein sequence ID" value="QQG66318.1"/>
    <property type="molecule type" value="Genomic_DNA"/>
</dbReference>
<keyword evidence="3" id="KW-1185">Reference proteome</keyword>